<evidence type="ECO:0000313" key="3">
    <source>
        <dbReference type="Proteomes" id="UP000477311"/>
    </source>
</evidence>
<feature type="domain" description="Mce/MlaD" evidence="1">
    <location>
        <begin position="37"/>
        <end position="115"/>
    </location>
</feature>
<gene>
    <name evidence="2" type="ORF">G4L39_10580</name>
</gene>
<dbReference type="Pfam" id="PF02470">
    <property type="entry name" value="MlaD"/>
    <property type="match status" value="1"/>
</dbReference>
<dbReference type="AlphaFoldDB" id="A0A6M1RT68"/>
<reference evidence="2 3" key="1">
    <citation type="submission" date="2020-02" db="EMBL/GenBank/DDBJ databases">
        <title>Draft genome sequence of Limisphaera ngatamarikiensis NGM72.4T, a thermophilic Verrucomicrobia grouped in subdivision 3.</title>
        <authorList>
            <person name="Carere C.R."/>
            <person name="Steen J."/>
            <person name="Hugenholtz P."/>
            <person name="Stott M.B."/>
        </authorList>
    </citation>
    <scope>NUCLEOTIDE SEQUENCE [LARGE SCALE GENOMIC DNA]</scope>
    <source>
        <strain evidence="2 3">NGM72.4</strain>
    </source>
</reference>
<evidence type="ECO:0000313" key="2">
    <source>
        <dbReference type="EMBL" id="NGO39835.1"/>
    </source>
</evidence>
<evidence type="ECO:0000259" key="1">
    <source>
        <dbReference type="Pfam" id="PF02470"/>
    </source>
</evidence>
<dbReference type="InterPro" id="IPR003399">
    <property type="entry name" value="Mce/MlaD"/>
</dbReference>
<dbReference type="InterPro" id="IPR052336">
    <property type="entry name" value="MlaD_Phospholipid_Transporter"/>
</dbReference>
<dbReference type="PANTHER" id="PTHR33371">
    <property type="entry name" value="INTERMEMBRANE PHOSPHOLIPID TRANSPORT SYSTEM BINDING PROTEIN MLAD-RELATED"/>
    <property type="match status" value="1"/>
</dbReference>
<dbReference type="PANTHER" id="PTHR33371:SF4">
    <property type="entry name" value="INTERMEMBRANE PHOSPHOLIPID TRANSPORT SYSTEM BINDING PROTEIN MLAD"/>
    <property type="match status" value="1"/>
</dbReference>
<comment type="caution">
    <text evidence="2">The sequence shown here is derived from an EMBL/GenBank/DDBJ whole genome shotgun (WGS) entry which is preliminary data.</text>
</comment>
<dbReference type="Proteomes" id="UP000477311">
    <property type="component" value="Unassembled WGS sequence"/>
</dbReference>
<proteinExistence type="predicted"/>
<dbReference type="EMBL" id="JAAKYA010000072">
    <property type="protein sequence ID" value="NGO39835.1"/>
    <property type="molecule type" value="Genomic_DNA"/>
</dbReference>
<organism evidence="2 3">
    <name type="scientific">Limisphaera ngatamarikiensis</name>
    <dbReference type="NCBI Taxonomy" id="1324935"/>
    <lineage>
        <taxon>Bacteria</taxon>
        <taxon>Pseudomonadati</taxon>
        <taxon>Verrucomicrobiota</taxon>
        <taxon>Verrucomicrobiia</taxon>
        <taxon>Limisphaerales</taxon>
        <taxon>Limisphaeraceae</taxon>
        <taxon>Limisphaera</taxon>
    </lineage>
</organism>
<protein>
    <submittedName>
        <fullName evidence="2">MCE family protein</fullName>
    </submittedName>
</protein>
<dbReference type="RefSeq" id="WP_165108079.1">
    <property type="nucleotide sequence ID" value="NZ_JAAKYA010000072.1"/>
</dbReference>
<keyword evidence="3" id="KW-1185">Reference proteome</keyword>
<name>A0A6M1RT68_9BACT</name>
<accession>A0A6M1RT68</accession>
<sequence>MENRSLEWKVGAFVAVGLVLLALLLVSFSKGVTRFARTYELYLRTTDVGGIKKGASVLMAGYPVGNVVGLTLDPETGVVRLRLEILQQYRIRTNAVFVIEQSGFLGDRYVAIYPGTNGPARYFEPGEEAECPPPFNLQQTARDAAGFIQRLDQTARRLDAAIADIRRLVLNEPTLVQVSNTLEQLGTFSTRAARAMDRVDRLLETQTPAVETALSNLNFATAEFGRFTHELNRTLEAHTNELDLILERLKSVSAQADAILQDLRAGRGVAGRLLADEGLARHVEEIAANLAVTTSNLNRLGLWRLLWKPRSEPARGTTNREVLRAPHHPYP</sequence>